<gene>
    <name evidence="2" type="ORF">E3T50_11580</name>
</gene>
<evidence type="ECO:0000313" key="2">
    <source>
        <dbReference type="EMBL" id="TFD69925.1"/>
    </source>
</evidence>
<proteinExistence type="predicted"/>
<dbReference type="Proteomes" id="UP000297983">
    <property type="component" value="Unassembled WGS sequence"/>
</dbReference>
<organism evidence="2 3">
    <name type="scientific">Cryobacterium gelidum</name>
    <dbReference type="NCBI Taxonomy" id="1259164"/>
    <lineage>
        <taxon>Bacteria</taxon>
        <taxon>Bacillati</taxon>
        <taxon>Actinomycetota</taxon>
        <taxon>Actinomycetes</taxon>
        <taxon>Micrococcales</taxon>
        <taxon>Microbacteriaceae</taxon>
        <taxon>Cryobacterium</taxon>
    </lineage>
</organism>
<accession>A0A4R9AUE6</accession>
<dbReference type="Pfam" id="PF23343">
    <property type="entry name" value="REP_ORF2-G2P"/>
    <property type="match status" value="1"/>
</dbReference>
<dbReference type="RefSeq" id="WP_134552025.1">
    <property type="nucleotide sequence ID" value="NZ_SOHL01000020.1"/>
</dbReference>
<name>A0A4R9AUE6_9MICO</name>
<dbReference type="AlphaFoldDB" id="A0A4R9AUE6"/>
<dbReference type="EMBL" id="SOHL01000020">
    <property type="protein sequence ID" value="TFD69925.1"/>
    <property type="molecule type" value="Genomic_DNA"/>
</dbReference>
<feature type="domain" description="Replication-associated protein ORF2/G2P" evidence="1">
    <location>
        <begin position="80"/>
        <end position="188"/>
    </location>
</feature>
<comment type="caution">
    <text evidence="2">The sequence shown here is derived from an EMBL/GenBank/DDBJ whole genome shotgun (WGS) entry which is preliminary data.</text>
</comment>
<sequence>MLPDSTHAHLRTLARPDSGWTFSLFPGASEGGGTFHGSTRRAPSYVSRGFAADPERAAAEAGRRARASLRRYCAANRLNRLGTLTFAGDGCHEPALLRTHLGEFFRSLRSSLGGNPLPYVWVPEWHKSGHGLHAHFAVGRYIKRSLIDAAWGHGFVHIKLLADLPVGSGSLTEARRAAGYLSKYVAKTFTDLDARVLGLHRYDVAQGFKPEVLSLSGTTAGDVLAQASDLFSSAPVHQWSSAENEDWKGPPAVWAQWGR</sequence>
<evidence type="ECO:0000259" key="1">
    <source>
        <dbReference type="Pfam" id="PF23343"/>
    </source>
</evidence>
<protein>
    <recommendedName>
        <fullName evidence="1">Replication-associated protein ORF2/G2P domain-containing protein</fullName>
    </recommendedName>
</protein>
<keyword evidence="3" id="KW-1185">Reference proteome</keyword>
<evidence type="ECO:0000313" key="3">
    <source>
        <dbReference type="Proteomes" id="UP000297983"/>
    </source>
</evidence>
<reference evidence="2 3" key="1">
    <citation type="submission" date="2019-03" db="EMBL/GenBank/DDBJ databases">
        <title>Genomics of glacier-inhabiting Cryobacterium strains.</title>
        <authorList>
            <person name="Liu Q."/>
            <person name="Xin Y.-H."/>
        </authorList>
    </citation>
    <scope>NUCLEOTIDE SEQUENCE [LARGE SCALE GENOMIC DNA]</scope>
    <source>
        <strain evidence="2 3">Hz16</strain>
    </source>
</reference>
<dbReference type="InterPro" id="IPR056906">
    <property type="entry name" value="ORF2/G2P_dom"/>
</dbReference>